<dbReference type="EMBL" id="JAGFNK010000873">
    <property type="protein sequence ID" value="KAI9437914.1"/>
    <property type="molecule type" value="Genomic_DNA"/>
</dbReference>
<evidence type="ECO:0000313" key="2">
    <source>
        <dbReference type="Proteomes" id="UP001207468"/>
    </source>
</evidence>
<evidence type="ECO:0000313" key="1">
    <source>
        <dbReference type="EMBL" id="KAI9437914.1"/>
    </source>
</evidence>
<proteinExistence type="predicted"/>
<sequence>MITRIKATLISLLATFLFCSVNAQSVRTFAAMGYDDAIIHGISSSVSYFIKVKPNDNIDQSKLVLNIEASPVLNPANSFVIVMIKDAPVTTQRITVSHTDSSFHVEIPLNRGYLQPDGRFIKVKVSVKMSISDEYCKDIENPGVWLNIKNNSYLAANTQTAFTYQRSLKEALQEFSSIYTPAVADVNDITAGALVYTLLKQTATTNVYTGVYTDGDSSSLSGVLAGSIDKLPAIVRNELPPLEKGQGYIGLVHLPGAGFRTVLAVTGADIEGYKKAINTLASNRRLSSAFSEKVLISEAVPSAAIVDNQSPLVTTLESLGATPGLMEGIGSLKTKYVFSLTEFNAIPDRLIFHLESFFSVLKPEDRGFLNIYLNQNLVYNANLANRSNFIEDIDLKPYLLTKSNTLEVEYRFHPGSNVCKDGFGNFFAFINTKSSTLTFSGEKENKFYSFFNFPAEFRKVPTKIVVSPSLYNSNIVSSVGELIYQLNAPFNPNYSKLIVPPLVAADKTTMDDLSGFNVIALVNKNDSFVRNFHHLPVEFNQDFQL</sequence>
<feature type="non-terminal residue" evidence="1">
    <location>
        <position position="545"/>
    </location>
</feature>
<reference evidence="1" key="1">
    <citation type="submission" date="2021-03" db="EMBL/GenBank/DDBJ databases">
        <title>Evolutionary priming and transition to the ectomycorrhizal habit in an iconic lineage of mushroom-forming fungi: is preadaptation a requirement?</title>
        <authorList>
            <consortium name="DOE Joint Genome Institute"/>
            <person name="Looney B.P."/>
            <person name="Miyauchi S."/>
            <person name="Morin E."/>
            <person name="Drula E."/>
            <person name="Courty P.E."/>
            <person name="Chicoki N."/>
            <person name="Fauchery L."/>
            <person name="Kohler A."/>
            <person name="Kuo A."/>
            <person name="LaButti K."/>
            <person name="Pangilinan J."/>
            <person name="Lipzen A."/>
            <person name="Riley R."/>
            <person name="Andreopoulos W."/>
            <person name="He G."/>
            <person name="Johnson J."/>
            <person name="Barry K.W."/>
            <person name="Grigoriev I.V."/>
            <person name="Nagy L."/>
            <person name="Hibbett D."/>
            <person name="Henrissat B."/>
            <person name="Matheny P.B."/>
            <person name="Labbe J."/>
            <person name="Martin A.F."/>
        </authorList>
    </citation>
    <scope>NUCLEOTIDE SEQUENCE</scope>
    <source>
        <strain evidence="1">BPL698</strain>
    </source>
</reference>
<dbReference type="Proteomes" id="UP001207468">
    <property type="component" value="Unassembled WGS sequence"/>
</dbReference>
<protein>
    <submittedName>
        <fullName evidence="1">Bacterial cellulose synthase subunit-domain-containing protein</fullName>
    </submittedName>
</protein>
<comment type="caution">
    <text evidence="1">The sequence shown here is derived from an EMBL/GenBank/DDBJ whole genome shotgun (WGS) entry which is preliminary data.</text>
</comment>
<keyword evidence="2" id="KW-1185">Reference proteome</keyword>
<organism evidence="1 2">
    <name type="scientific">Russula earlei</name>
    <dbReference type="NCBI Taxonomy" id="71964"/>
    <lineage>
        <taxon>Eukaryota</taxon>
        <taxon>Fungi</taxon>
        <taxon>Dikarya</taxon>
        <taxon>Basidiomycota</taxon>
        <taxon>Agaricomycotina</taxon>
        <taxon>Agaricomycetes</taxon>
        <taxon>Russulales</taxon>
        <taxon>Russulaceae</taxon>
        <taxon>Russula</taxon>
    </lineage>
</organism>
<gene>
    <name evidence="1" type="ORF">F5148DRAFT_1294063</name>
</gene>
<name>A0ACC0TS23_9AGAM</name>
<accession>A0ACC0TS23</accession>